<protein>
    <recommendedName>
        <fullName evidence="3">STAS/SEC14 domain-containing protein</fullName>
    </recommendedName>
</protein>
<evidence type="ECO:0000313" key="1">
    <source>
        <dbReference type="EMBL" id="RJF81577.1"/>
    </source>
</evidence>
<sequence>MTGSYAVAPTSWGLHVRMQGDLSMAQRDAAIAQIKECCLSLRERAWTSLIEFDHFQADNFRPERVVELMRLARSCGHLRSAIVLTDWQWASALADAMIAAGATDQVRIFVLPDWADEGCEIAMPWVLHGGVVPLVSMAA</sequence>
<dbReference type="RefSeq" id="WP_119831671.1">
    <property type="nucleotide sequence ID" value="NZ_QYUL01000002.1"/>
</dbReference>
<proteinExistence type="predicted"/>
<reference evidence="1 2" key="1">
    <citation type="submission" date="2018-09" db="EMBL/GenBank/DDBJ databases">
        <authorList>
            <person name="Zhu H."/>
        </authorList>
    </citation>
    <scope>NUCLEOTIDE SEQUENCE [LARGE SCALE GENOMIC DNA]</scope>
    <source>
        <strain evidence="1 2">K2W22B-5</strain>
    </source>
</reference>
<comment type="caution">
    <text evidence="1">The sequence shown here is derived from an EMBL/GenBank/DDBJ whole genome shotgun (WGS) entry which is preliminary data.</text>
</comment>
<name>A0A418VWP8_9PROT</name>
<evidence type="ECO:0000313" key="2">
    <source>
        <dbReference type="Proteomes" id="UP000283458"/>
    </source>
</evidence>
<dbReference type="AlphaFoldDB" id="A0A418VWP8"/>
<accession>A0A418VWP8</accession>
<dbReference type="EMBL" id="QYUL01000002">
    <property type="protein sequence ID" value="RJF81577.1"/>
    <property type="molecule type" value="Genomic_DNA"/>
</dbReference>
<keyword evidence="2" id="KW-1185">Reference proteome</keyword>
<organism evidence="1 2">
    <name type="scientific">Azospirillum cavernae</name>
    <dbReference type="NCBI Taxonomy" id="2320860"/>
    <lineage>
        <taxon>Bacteria</taxon>
        <taxon>Pseudomonadati</taxon>
        <taxon>Pseudomonadota</taxon>
        <taxon>Alphaproteobacteria</taxon>
        <taxon>Rhodospirillales</taxon>
        <taxon>Azospirillaceae</taxon>
        <taxon>Azospirillum</taxon>
    </lineage>
</organism>
<gene>
    <name evidence="1" type="ORF">D3877_15675</name>
</gene>
<dbReference type="Proteomes" id="UP000283458">
    <property type="component" value="Unassembled WGS sequence"/>
</dbReference>
<evidence type="ECO:0008006" key="3">
    <source>
        <dbReference type="Google" id="ProtNLM"/>
    </source>
</evidence>
<dbReference type="OrthoDB" id="7304794at2"/>